<keyword evidence="3" id="KW-1185">Reference proteome</keyword>
<dbReference type="EMBL" id="SRLO01000075">
    <property type="protein sequence ID" value="TNN78264.1"/>
    <property type="molecule type" value="Genomic_DNA"/>
</dbReference>
<comment type="caution">
    <text evidence="2">The sequence shown here is derived from an EMBL/GenBank/DDBJ whole genome shotgun (WGS) entry which is preliminary data.</text>
</comment>
<accession>A0A4Z2ILC4</accession>
<protein>
    <submittedName>
        <fullName evidence="2">Uncharacterized protein</fullName>
    </submittedName>
</protein>
<evidence type="ECO:0000313" key="3">
    <source>
        <dbReference type="Proteomes" id="UP000314294"/>
    </source>
</evidence>
<evidence type="ECO:0000256" key="1">
    <source>
        <dbReference type="SAM" id="MobiDB-lite"/>
    </source>
</evidence>
<dbReference type="AlphaFoldDB" id="A0A4Z2ILC4"/>
<feature type="region of interest" description="Disordered" evidence="1">
    <location>
        <begin position="167"/>
        <end position="197"/>
    </location>
</feature>
<sequence>MAAVLSSSSPSFCPLSSRAIRARARSPTTPEAAPFMPSMPPWPGMCWARLRDALPAPVSPTAKDKERNTKSVLINTDVRVQKTGDAVGSAHLHNVRPEHEGGLRDVVFVDARLGGHGHHLGLFLRTQHGELGVRTVLRRGRGGRPAPPALLLLLVRGVRVVPRLVGRGQQSSSGVQQGHEQLNFSPQGETPTGCCSLWSPPGGRLRATISTVPWVVPTSTQGPTATSFFLG</sequence>
<feature type="compositionally biased region" description="Low complexity" evidence="1">
    <location>
        <begin position="167"/>
        <end position="178"/>
    </location>
</feature>
<dbReference type="Proteomes" id="UP000314294">
    <property type="component" value="Unassembled WGS sequence"/>
</dbReference>
<evidence type="ECO:0000313" key="2">
    <source>
        <dbReference type="EMBL" id="TNN78264.1"/>
    </source>
</evidence>
<organism evidence="2 3">
    <name type="scientific">Liparis tanakae</name>
    <name type="common">Tanaka's snailfish</name>
    <dbReference type="NCBI Taxonomy" id="230148"/>
    <lineage>
        <taxon>Eukaryota</taxon>
        <taxon>Metazoa</taxon>
        <taxon>Chordata</taxon>
        <taxon>Craniata</taxon>
        <taxon>Vertebrata</taxon>
        <taxon>Euteleostomi</taxon>
        <taxon>Actinopterygii</taxon>
        <taxon>Neopterygii</taxon>
        <taxon>Teleostei</taxon>
        <taxon>Neoteleostei</taxon>
        <taxon>Acanthomorphata</taxon>
        <taxon>Eupercaria</taxon>
        <taxon>Perciformes</taxon>
        <taxon>Cottioidei</taxon>
        <taxon>Cottales</taxon>
        <taxon>Liparidae</taxon>
        <taxon>Liparis</taxon>
    </lineage>
</organism>
<proteinExistence type="predicted"/>
<name>A0A4Z2ILC4_9TELE</name>
<reference evidence="2 3" key="1">
    <citation type="submission" date="2019-03" db="EMBL/GenBank/DDBJ databases">
        <title>First draft genome of Liparis tanakae, snailfish: a comprehensive survey of snailfish specific genes.</title>
        <authorList>
            <person name="Kim W."/>
            <person name="Song I."/>
            <person name="Jeong J.-H."/>
            <person name="Kim D."/>
            <person name="Kim S."/>
            <person name="Ryu S."/>
            <person name="Song J.Y."/>
            <person name="Lee S.K."/>
        </authorList>
    </citation>
    <scope>NUCLEOTIDE SEQUENCE [LARGE SCALE GENOMIC DNA]</scope>
    <source>
        <tissue evidence="2">Muscle</tissue>
    </source>
</reference>
<gene>
    <name evidence="2" type="ORF">EYF80_011504</name>
</gene>
<feature type="compositionally biased region" description="Polar residues" evidence="1">
    <location>
        <begin position="179"/>
        <end position="190"/>
    </location>
</feature>